<dbReference type="KEGG" id="vbh:CMV30_12940"/>
<reference evidence="2 3" key="1">
    <citation type="submission" date="2017-09" db="EMBL/GenBank/DDBJ databases">
        <title>Complete genome sequence of Verrucomicrobial strain HZ-65, isolated from freshwater.</title>
        <authorList>
            <person name="Choi A."/>
        </authorList>
    </citation>
    <scope>NUCLEOTIDE SEQUENCE [LARGE SCALE GENOMIC DNA]</scope>
    <source>
        <strain evidence="2 3">HZ-65</strain>
    </source>
</reference>
<protein>
    <recommendedName>
        <fullName evidence="4">Transporter</fullName>
    </recommendedName>
</protein>
<gene>
    <name evidence="2" type="ORF">CMV30_12940</name>
</gene>
<dbReference type="Gene3D" id="2.20.200.10">
    <property type="entry name" value="Outer membrane efflux proteins (OEP)"/>
    <property type="match status" value="1"/>
</dbReference>
<dbReference type="Proteomes" id="UP000217265">
    <property type="component" value="Chromosome"/>
</dbReference>
<dbReference type="SUPFAM" id="SSF56954">
    <property type="entry name" value="Outer membrane efflux proteins (OEP)"/>
    <property type="match status" value="1"/>
</dbReference>
<dbReference type="Pfam" id="PF02321">
    <property type="entry name" value="OEP"/>
    <property type="match status" value="2"/>
</dbReference>
<dbReference type="Gene3D" id="1.20.1600.10">
    <property type="entry name" value="Outer membrane efflux proteins (OEP)"/>
    <property type="match status" value="1"/>
</dbReference>
<keyword evidence="3" id="KW-1185">Reference proteome</keyword>
<dbReference type="InterPro" id="IPR010131">
    <property type="entry name" value="MdtP/NodT-like"/>
</dbReference>
<dbReference type="EMBL" id="CP023344">
    <property type="protein sequence ID" value="ATC64799.1"/>
    <property type="molecule type" value="Genomic_DNA"/>
</dbReference>
<dbReference type="AlphaFoldDB" id="A0A290Q821"/>
<proteinExistence type="inferred from homology"/>
<evidence type="ECO:0008006" key="4">
    <source>
        <dbReference type="Google" id="ProtNLM"/>
    </source>
</evidence>
<name>A0A290Q821_9BACT</name>
<evidence type="ECO:0000313" key="3">
    <source>
        <dbReference type="Proteomes" id="UP000217265"/>
    </source>
</evidence>
<accession>A0A290Q821</accession>
<comment type="similarity">
    <text evidence="1">Belongs to the outer membrane factor (OMF) (TC 1.B.17) family.</text>
</comment>
<sequence length="491" mass="54172">MGTADCGLPLMVPLFTLHRKRLPVSRSGSSYRVLIFLAGAFSLTGCAVHKVDLAPRPLVGAAPQGSGAEKKDEAKKAQQGWWLSFQSAELNALTLDALEKNFDVVAAGERLNQALAVYRRAGGVLKPQLNLTGAFDSDLAAKGRELRDDGWEAGAEITWEVDFFKRLGSARLARAADVRARESLREVVRLSLSVSIAESYFGIIEQRQLLALLAKQQQTSRDLLRIIERRYEQGLVSRLDVLQQQAQVAEVDSQIPTVEALLMDLQNQLGALLSGMPGARELGTIGAQAVFPTLPELEMLGRPDDLLRMRPDLRAAQADLVSADAETARALAERLPRLTLSAEGVLIEGRGASGSLVTFAADLVQPLLDWGQRRQEWVRTKAVYRERLAIFSQAYVRAVWNLDTLVRTEAKQRELMKRLQERKQLLDATLGLATNRYTSGLTDYLPVLSATQQLYALEQRLIREQRRLTSLRIALHQALGGPVPVLAEKSG</sequence>
<dbReference type="GO" id="GO:0015562">
    <property type="term" value="F:efflux transmembrane transporter activity"/>
    <property type="evidence" value="ECO:0007669"/>
    <property type="project" value="InterPro"/>
</dbReference>
<organism evidence="2 3">
    <name type="scientific">Nibricoccus aquaticus</name>
    <dbReference type="NCBI Taxonomy" id="2576891"/>
    <lineage>
        <taxon>Bacteria</taxon>
        <taxon>Pseudomonadati</taxon>
        <taxon>Verrucomicrobiota</taxon>
        <taxon>Opitutia</taxon>
        <taxon>Opitutales</taxon>
        <taxon>Opitutaceae</taxon>
        <taxon>Nibricoccus</taxon>
    </lineage>
</organism>
<dbReference type="PANTHER" id="PTHR30203">
    <property type="entry name" value="OUTER MEMBRANE CATION EFFLUX PROTEIN"/>
    <property type="match status" value="1"/>
</dbReference>
<dbReference type="InterPro" id="IPR003423">
    <property type="entry name" value="OMP_efflux"/>
</dbReference>
<evidence type="ECO:0000313" key="2">
    <source>
        <dbReference type="EMBL" id="ATC64799.1"/>
    </source>
</evidence>
<evidence type="ECO:0000256" key="1">
    <source>
        <dbReference type="ARBA" id="ARBA00007613"/>
    </source>
</evidence>